<accession>A0ABX8H288</accession>
<dbReference type="EMBL" id="CP076129">
    <property type="protein sequence ID" value="QWG09507.1"/>
    <property type="molecule type" value="Genomic_DNA"/>
</dbReference>
<evidence type="ECO:0000313" key="2">
    <source>
        <dbReference type="Proteomes" id="UP000682802"/>
    </source>
</evidence>
<proteinExistence type="predicted"/>
<name>A0ABX8H288_9BACT</name>
<organism evidence="1 2">
    <name type="scientific">Flammeovirga kamogawensis</name>
    <dbReference type="NCBI Taxonomy" id="373891"/>
    <lineage>
        <taxon>Bacteria</taxon>
        <taxon>Pseudomonadati</taxon>
        <taxon>Bacteroidota</taxon>
        <taxon>Cytophagia</taxon>
        <taxon>Cytophagales</taxon>
        <taxon>Flammeovirgaceae</taxon>
        <taxon>Flammeovirga</taxon>
    </lineage>
</organism>
<evidence type="ECO:0000313" key="1">
    <source>
        <dbReference type="EMBL" id="QWG09507.1"/>
    </source>
</evidence>
<dbReference type="Proteomes" id="UP000682802">
    <property type="component" value="Chromosome 2"/>
</dbReference>
<dbReference type="RefSeq" id="WP_144076180.1">
    <property type="nucleotide sequence ID" value="NZ_CP076129.1"/>
</dbReference>
<protein>
    <submittedName>
        <fullName evidence="1">Uncharacterized protein</fullName>
    </submittedName>
</protein>
<sequence>MGIFSKYSWVEKVYLIDITRPYDTLSIRKTPYIFSQVSIEFLTKCNTNFLFITSDKTRLYEGSSMFATTWVDHLRNDTIRMTFESRDYKEPIKILKKEMNFGEVVLNEFTDRLTRILENLNDKVISSNDYKQYLQIVNNETVIKVTPQN</sequence>
<gene>
    <name evidence="1" type="ORF">KM029_23150</name>
</gene>
<reference evidence="1 2" key="1">
    <citation type="submission" date="2021-05" db="EMBL/GenBank/DDBJ databases">
        <title>Comparative genomic studies on the polysaccharide-degrading batcterial strains of the Flammeovirga genus.</title>
        <authorList>
            <person name="Zewei F."/>
            <person name="Zheng Z."/>
            <person name="Yu L."/>
            <person name="Ruyue G."/>
            <person name="Yanhong M."/>
            <person name="Yuanyuan C."/>
            <person name="Jingyan G."/>
            <person name="Wenjun H."/>
        </authorList>
    </citation>
    <scope>NUCLEOTIDE SEQUENCE [LARGE SCALE GENOMIC DNA]</scope>
    <source>
        <strain evidence="1 2">YS10</strain>
    </source>
</reference>
<keyword evidence="2" id="KW-1185">Reference proteome</keyword>